<gene>
    <name evidence="7" type="ORF">P4O66_001053</name>
</gene>
<sequence length="158" mass="17588">MCLSSDEGAEEPASKARLMQLLDSVTDALVWSISKTGLSFQQCSTRLAHLLMLLSHIRHVSTSGIVDVFTWFVACTDTRLLELPAIMLSVSFRHSNKGMDHLHCMKMKKMVPLYDLLLEMLDAHIMHSSRLPHAGPGEPSAPKNRPRAQEPHGCVSQQ</sequence>
<evidence type="ECO:0008006" key="9">
    <source>
        <dbReference type="Google" id="ProtNLM"/>
    </source>
</evidence>
<dbReference type="Proteomes" id="UP001239994">
    <property type="component" value="Unassembled WGS sequence"/>
</dbReference>
<dbReference type="PANTHER" id="PTHR48092">
    <property type="entry name" value="KNIRPS-RELATED PROTEIN-RELATED"/>
    <property type="match status" value="1"/>
</dbReference>
<keyword evidence="5" id="KW-0539">Nucleus</keyword>
<keyword evidence="8" id="KW-1185">Reference proteome</keyword>
<name>A0AAD9DXZ8_9TELE</name>
<evidence type="ECO:0000256" key="4">
    <source>
        <dbReference type="ARBA" id="ARBA00023170"/>
    </source>
</evidence>
<dbReference type="GO" id="GO:0003677">
    <property type="term" value="F:DNA binding"/>
    <property type="evidence" value="ECO:0007669"/>
    <property type="project" value="UniProtKB-KW"/>
</dbReference>
<keyword evidence="3" id="KW-0804">Transcription</keyword>
<proteinExistence type="predicted"/>
<dbReference type="InterPro" id="IPR050200">
    <property type="entry name" value="Nuclear_hormone_rcpt_NR3"/>
</dbReference>
<evidence type="ECO:0000256" key="1">
    <source>
        <dbReference type="ARBA" id="ARBA00023015"/>
    </source>
</evidence>
<comment type="caution">
    <text evidence="7">The sequence shown here is derived from an EMBL/GenBank/DDBJ whole genome shotgun (WGS) entry which is preliminary data.</text>
</comment>
<evidence type="ECO:0000256" key="2">
    <source>
        <dbReference type="ARBA" id="ARBA00023125"/>
    </source>
</evidence>
<dbReference type="EMBL" id="JAROKS010000015">
    <property type="protein sequence ID" value="KAK1795557.1"/>
    <property type="molecule type" value="Genomic_DNA"/>
</dbReference>
<feature type="region of interest" description="Disordered" evidence="6">
    <location>
        <begin position="129"/>
        <end position="158"/>
    </location>
</feature>
<protein>
    <recommendedName>
        <fullName evidence="9">NR LBD domain-containing protein</fullName>
    </recommendedName>
</protein>
<reference evidence="7" key="1">
    <citation type="submission" date="2023-03" db="EMBL/GenBank/DDBJ databases">
        <title>Electrophorus voltai genome.</title>
        <authorList>
            <person name="Bian C."/>
        </authorList>
    </citation>
    <scope>NUCLEOTIDE SEQUENCE</scope>
    <source>
        <strain evidence="7">CB-2022</strain>
        <tissue evidence="7">Muscle</tissue>
    </source>
</reference>
<accession>A0AAD9DXZ8</accession>
<dbReference type="SUPFAM" id="SSF48508">
    <property type="entry name" value="Nuclear receptor ligand-binding domain"/>
    <property type="match status" value="1"/>
</dbReference>
<keyword evidence="2" id="KW-0238">DNA-binding</keyword>
<dbReference type="InterPro" id="IPR035500">
    <property type="entry name" value="NHR-like_dom_sf"/>
</dbReference>
<evidence type="ECO:0000313" key="8">
    <source>
        <dbReference type="Proteomes" id="UP001239994"/>
    </source>
</evidence>
<organism evidence="7 8">
    <name type="scientific">Electrophorus voltai</name>
    <dbReference type="NCBI Taxonomy" id="2609070"/>
    <lineage>
        <taxon>Eukaryota</taxon>
        <taxon>Metazoa</taxon>
        <taxon>Chordata</taxon>
        <taxon>Craniata</taxon>
        <taxon>Vertebrata</taxon>
        <taxon>Euteleostomi</taxon>
        <taxon>Actinopterygii</taxon>
        <taxon>Neopterygii</taxon>
        <taxon>Teleostei</taxon>
        <taxon>Ostariophysi</taxon>
        <taxon>Gymnotiformes</taxon>
        <taxon>Gymnotoidei</taxon>
        <taxon>Gymnotidae</taxon>
        <taxon>Electrophorus</taxon>
    </lineage>
</organism>
<keyword evidence="1" id="KW-0805">Transcription regulation</keyword>
<dbReference type="Gene3D" id="1.10.565.10">
    <property type="entry name" value="Retinoid X Receptor"/>
    <property type="match status" value="2"/>
</dbReference>
<evidence type="ECO:0000313" key="7">
    <source>
        <dbReference type="EMBL" id="KAK1795557.1"/>
    </source>
</evidence>
<keyword evidence="4" id="KW-0675">Receptor</keyword>
<dbReference type="AlphaFoldDB" id="A0AAD9DXZ8"/>
<evidence type="ECO:0000256" key="6">
    <source>
        <dbReference type="SAM" id="MobiDB-lite"/>
    </source>
</evidence>
<evidence type="ECO:0000256" key="5">
    <source>
        <dbReference type="ARBA" id="ARBA00023242"/>
    </source>
</evidence>
<evidence type="ECO:0000256" key="3">
    <source>
        <dbReference type="ARBA" id="ARBA00023163"/>
    </source>
</evidence>